<dbReference type="OrthoDB" id="1295045at2759"/>
<keyword evidence="5" id="KW-0007">Acetylation</keyword>
<dbReference type="SUPFAM" id="SSF50156">
    <property type="entry name" value="PDZ domain-like"/>
    <property type="match status" value="1"/>
</dbReference>
<evidence type="ECO:0000256" key="13">
    <source>
        <dbReference type="SAM" id="Phobius"/>
    </source>
</evidence>
<feature type="non-terminal residue" evidence="15">
    <location>
        <position position="1"/>
    </location>
</feature>
<comment type="subunit">
    <text evidence="8">Interacts with ACOT13/THEM2.</text>
</comment>
<evidence type="ECO:0000256" key="11">
    <source>
        <dbReference type="ARBA" id="ARBA00079049"/>
    </source>
</evidence>
<evidence type="ECO:0000256" key="8">
    <source>
        <dbReference type="ARBA" id="ARBA00063535"/>
    </source>
</evidence>
<sequence>MSSFEAPKAARSGSRVAALGKRPSLKHRCSDPEFSDAELDDAVDMGENAVWANLEEPIYTEKDAEVFRPTQKESTLPVYYAKGWLPFAPDTLFDALMDARYRKSWDHNTHQVHVVEHQHVSDVMYFALNLPWPLANRDYVYRRRVKYFPTQNAFVVLCQAAHHADAPVSDVRVRVETCTLRLCIRSTSTSNNSCDFHLEYEDDTNFSIPNYVVNMLLRTMMPSFMMELRKACKGYADYIKTLDENDVQGIPSQVVRHRSAVVPAVPASVNSSVSSTGSKSAIRISVTEERKPVYASPKPRTSLFFLPSRTKRKPGLMRLQTDEQSSVSEGWDFDDAPRSEPPTTRNLRPSAIRRSVSTDIETSYGNHGAHLSHSLSADFESRSFTTSSGVSEFSKPSSVASAPNISLSVIGPMTPLDDDFAIEFHKQKIGLHLETDIFSNKVLVAFCEKDSEAAACSENIESGFLVTSVNGVSVNDFKFTDILGEIQRAKRPLTLGFTHPDREASLQYRRFKEPHNVLKCLVSRDEHDLLCALRPLDEDAAVSAVLKRNFIAPAATRAALKPVLTPKTSSPALLESSSISERGTPALQASSSLPRPGTERVLIPAGYLVYEINDSYVLDVPFAEIAHLLRRSGDICVVTFKAAMAVEGGKKPKSKHKIVRRFSGVFRKKRRTSDASITASMSSTSSHEWASGKDLLSQCTETMNSEECGLTDYSAVTVTANNIDWVWQQVQLLKTMERIFSAGLLIDRLEAFLADSGSTNKSIVAAKTRILRAMQDEQELINHIKERRDQGVKALKEFNDKEGDGEWQFGQTMLGVTTSWKPDEDGSVWIKLEGLVDGVDIFNTISVIREVDLYSVWTPFCSQSLLLQDMGRVELAAYLAISSPFLQRDTIIKAFGINAVYENRCLLLLGGSVEASSVTTSVPIPTLQGWNAGRMEIKGFRALIEPLTRNQARTCIVANIDPKCAIPKAMLNFGIKKMAGILLYLIRKEAEKIEQNQKDPVASAANEHLRRIYSDPSGFYTWLRPIVDKYFLDQLNDNLPERLVLDTEDQIEWTTDTEEPSKSRSKNTRTGSPRLAKRRSSSRIAAFQRHGVTASSSGTTGSSVGTRSPSSKRYWSDYLHDFIIWPYLLLFIFAKMSVDLPLLYACTVKFIFTCTCTWLAVPGAFPRSTRQWKRARNELEPLRRQCVVLAAICDVLSSWMVRFWIRWVQCYFSALLHGSTAVTLCFSRSPTVRESEQFAMMIVCFLYASAMVGVQIAVKI</sequence>
<dbReference type="SUPFAM" id="SSF55961">
    <property type="entry name" value="Bet v1-like"/>
    <property type="match status" value="2"/>
</dbReference>
<feature type="region of interest" description="Disordered" evidence="12">
    <location>
        <begin position="1054"/>
        <end position="1109"/>
    </location>
</feature>
<dbReference type="EMBL" id="NBNE01006120">
    <property type="protein sequence ID" value="OWZ02508.1"/>
    <property type="molecule type" value="Genomic_DNA"/>
</dbReference>
<dbReference type="FunFam" id="3.30.530.20:FF:000017">
    <property type="entry name" value="Phosphatidylcholine transfer protein, putative"/>
    <property type="match status" value="1"/>
</dbReference>
<dbReference type="Pfam" id="PF01852">
    <property type="entry name" value="START"/>
    <property type="match status" value="1"/>
</dbReference>
<evidence type="ECO:0000259" key="14">
    <source>
        <dbReference type="PROSITE" id="PS50848"/>
    </source>
</evidence>
<keyword evidence="16" id="KW-1185">Reference proteome</keyword>
<feature type="region of interest" description="Disordered" evidence="12">
    <location>
        <begin position="314"/>
        <end position="354"/>
    </location>
</feature>
<accession>A0A225VCB3</accession>
<dbReference type="InterPro" id="IPR002913">
    <property type="entry name" value="START_lipid-bd_dom"/>
</dbReference>
<evidence type="ECO:0000256" key="7">
    <source>
        <dbReference type="ARBA" id="ARBA00023121"/>
    </source>
</evidence>
<keyword evidence="13" id="KW-0472">Membrane</keyword>
<evidence type="ECO:0000313" key="15">
    <source>
        <dbReference type="EMBL" id="OWZ02508.1"/>
    </source>
</evidence>
<dbReference type="PANTHER" id="PTHR19308">
    <property type="entry name" value="PHOSPHATIDYLCHOLINE TRANSFER PROTEIN"/>
    <property type="match status" value="1"/>
</dbReference>
<evidence type="ECO:0000256" key="10">
    <source>
        <dbReference type="ARBA" id="ARBA00077188"/>
    </source>
</evidence>
<evidence type="ECO:0000256" key="12">
    <source>
        <dbReference type="SAM" id="MobiDB-lite"/>
    </source>
</evidence>
<feature type="transmembrane region" description="Helical" evidence="13">
    <location>
        <begin position="1142"/>
        <end position="1165"/>
    </location>
</feature>
<comment type="subcellular location">
    <subcellularLocation>
        <location evidence="1">Cytoplasm</location>
    </subcellularLocation>
</comment>
<dbReference type="GO" id="GO:0008289">
    <property type="term" value="F:lipid binding"/>
    <property type="evidence" value="ECO:0007669"/>
    <property type="project" value="UniProtKB-KW"/>
</dbReference>
<dbReference type="InterPro" id="IPR036034">
    <property type="entry name" value="PDZ_sf"/>
</dbReference>
<feature type="transmembrane region" description="Helical" evidence="13">
    <location>
        <begin position="1186"/>
        <end position="1205"/>
    </location>
</feature>
<keyword evidence="2" id="KW-0813">Transport</keyword>
<evidence type="ECO:0000256" key="4">
    <source>
        <dbReference type="ARBA" id="ARBA00022553"/>
    </source>
</evidence>
<reference evidence="16" key="1">
    <citation type="submission" date="2017-03" db="EMBL/GenBank/DDBJ databases">
        <title>Phytopthora megakarya and P. palmivora, two closely related causual agents of cacao black pod achieved similar genome size and gene model numbers by different mechanisms.</title>
        <authorList>
            <person name="Ali S."/>
            <person name="Shao J."/>
            <person name="Larry D.J."/>
            <person name="Kronmiller B."/>
            <person name="Shen D."/>
            <person name="Strem M.D."/>
            <person name="Melnick R.L."/>
            <person name="Guiltinan M.J."/>
            <person name="Tyler B.M."/>
            <person name="Meinhardt L.W."/>
            <person name="Bailey B.A."/>
        </authorList>
    </citation>
    <scope>NUCLEOTIDE SEQUENCE [LARGE SCALE GENOMIC DNA]</scope>
    <source>
        <strain evidence="16">zdho120</strain>
    </source>
</reference>
<gene>
    <name evidence="15" type="ORF">PHMEG_00025917</name>
</gene>
<evidence type="ECO:0000313" key="16">
    <source>
        <dbReference type="Proteomes" id="UP000198211"/>
    </source>
</evidence>
<evidence type="ECO:0000256" key="1">
    <source>
        <dbReference type="ARBA" id="ARBA00004496"/>
    </source>
</evidence>
<keyword evidence="4" id="KW-0597">Phosphoprotein</keyword>
<feature type="region of interest" description="Disordered" evidence="12">
    <location>
        <begin position="1"/>
        <end position="31"/>
    </location>
</feature>
<keyword evidence="7" id="KW-0446">Lipid-binding</keyword>
<feature type="compositionally biased region" description="Low complexity" evidence="12">
    <location>
        <begin position="1091"/>
        <end position="1109"/>
    </location>
</feature>
<name>A0A225VCB3_9STRA</name>
<feature type="domain" description="START" evidence="14">
    <location>
        <begin position="47"/>
        <end position="237"/>
    </location>
</feature>
<evidence type="ECO:0000256" key="3">
    <source>
        <dbReference type="ARBA" id="ARBA00022490"/>
    </source>
</evidence>
<evidence type="ECO:0000256" key="6">
    <source>
        <dbReference type="ARBA" id="ARBA00023055"/>
    </source>
</evidence>
<keyword evidence="3" id="KW-0963">Cytoplasm</keyword>
<keyword evidence="13" id="KW-1133">Transmembrane helix</keyword>
<dbReference type="Gene3D" id="3.30.530.20">
    <property type="match status" value="2"/>
</dbReference>
<dbReference type="SMART" id="SM00234">
    <property type="entry name" value="START"/>
    <property type="match status" value="1"/>
</dbReference>
<keyword evidence="6" id="KW-0445">Lipid transport</keyword>
<dbReference type="InterPro" id="IPR051213">
    <property type="entry name" value="START_lipid_transfer"/>
</dbReference>
<feature type="transmembrane region" description="Helical" evidence="13">
    <location>
        <begin position="1238"/>
        <end position="1258"/>
    </location>
</feature>
<comment type="caution">
    <text evidence="15">The sequence shown here is derived from an EMBL/GenBank/DDBJ whole genome shotgun (WGS) entry which is preliminary data.</text>
</comment>
<evidence type="ECO:0000256" key="5">
    <source>
        <dbReference type="ARBA" id="ARBA00022990"/>
    </source>
</evidence>
<dbReference type="GO" id="GO:0005829">
    <property type="term" value="C:cytosol"/>
    <property type="evidence" value="ECO:0007669"/>
    <property type="project" value="UniProtKB-ARBA"/>
</dbReference>
<dbReference type="Proteomes" id="UP000198211">
    <property type="component" value="Unassembled WGS sequence"/>
</dbReference>
<proteinExistence type="predicted"/>
<evidence type="ECO:0000256" key="2">
    <source>
        <dbReference type="ARBA" id="ARBA00022448"/>
    </source>
</evidence>
<dbReference type="PROSITE" id="PS50848">
    <property type="entry name" value="START"/>
    <property type="match status" value="1"/>
</dbReference>
<dbReference type="PANTHER" id="PTHR19308:SF39">
    <property type="entry name" value="PHOSPHATIDYLCHOLINE TRANSFER PROTEIN"/>
    <property type="match status" value="1"/>
</dbReference>
<organism evidence="15 16">
    <name type="scientific">Phytophthora megakarya</name>
    <dbReference type="NCBI Taxonomy" id="4795"/>
    <lineage>
        <taxon>Eukaryota</taxon>
        <taxon>Sar</taxon>
        <taxon>Stramenopiles</taxon>
        <taxon>Oomycota</taxon>
        <taxon>Peronosporomycetes</taxon>
        <taxon>Peronosporales</taxon>
        <taxon>Peronosporaceae</taxon>
        <taxon>Phytophthora</taxon>
    </lineage>
</organism>
<dbReference type="InterPro" id="IPR023393">
    <property type="entry name" value="START-like_dom_sf"/>
</dbReference>
<protein>
    <recommendedName>
        <fullName evidence="9">Phosphatidylcholine transfer protein</fullName>
    </recommendedName>
    <alternativeName>
        <fullName evidence="11">START domain-containing protein 2</fullName>
    </alternativeName>
    <alternativeName>
        <fullName evidence="10">StAR-related lipid transfer protein 2</fullName>
    </alternativeName>
</protein>
<evidence type="ECO:0000256" key="9">
    <source>
        <dbReference type="ARBA" id="ARBA00069061"/>
    </source>
</evidence>
<keyword evidence="13 15" id="KW-0812">Transmembrane</keyword>
<dbReference type="AlphaFoldDB" id="A0A225VCB3"/>
<dbReference type="GO" id="GO:0006869">
    <property type="term" value="P:lipid transport"/>
    <property type="evidence" value="ECO:0007669"/>
    <property type="project" value="UniProtKB-KW"/>
</dbReference>